<dbReference type="Proteomes" id="UP000235965">
    <property type="component" value="Unassembled WGS sequence"/>
</dbReference>
<dbReference type="PANTHER" id="PTHR13799:SF13">
    <property type="entry name" value="NIF3-LIKE PROTEIN 1"/>
    <property type="match status" value="1"/>
</dbReference>
<organism evidence="4 5">
    <name type="scientific">Cryptotermes secundus</name>
    <dbReference type="NCBI Taxonomy" id="105785"/>
    <lineage>
        <taxon>Eukaryota</taxon>
        <taxon>Metazoa</taxon>
        <taxon>Ecdysozoa</taxon>
        <taxon>Arthropoda</taxon>
        <taxon>Hexapoda</taxon>
        <taxon>Insecta</taxon>
        <taxon>Pterygota</taxon>
        <taxon>Neoptera</taxon>
        <taxon>Polyneoptera</taxon>
        <taxon>Dictyoptera</taxon>
        <taxon>Blattodea</taxon>
        <taxon>Blattoidea</taxon>
        <taxon>Termitoidae</taxon>
        <taxon>Kalotermitidae</taxon>
        <taxon>Cryptotermitinae</taxon>
        <taxon>Cryptotermes</taxon>
    </lineage>
</organism>
<dbReference type="SUPFAM" id="SSF102705">
    <property type="entry name" value="NIF3 (NGG1p interacting factor 3)-like"/>
    <property type="match status" value="1"/>
</dbReference>
<dbReference type="STRING" id="105785.A0A2J7PJW8"/>
<dbReference type="InParanoid" id="A0A2J7PJW8"/>
<dbReference type="OrthoDB" id="3345469at2759"/>
<keyword evidence="3" id="KW-0479">Metal-binding</keyword>
<dbReference type="EMBL" id="NEVH01024944">
    <property type="protein sequence ID" value="PNF16624.1"/>
    <property type="molecule type" value="Genomic_DNA"/>
</dbReference>
<evidence type="ECO:0000313" key="5">
    <source>
        <dbReference type="Proteomes" id="UP000235965"/>
    </source>
</evidence>
<feature type="binding site" evidence="3">
    <location>
        <position position="178"/>
    </location>
    <ligand>
        <name>a divalent metal cation</name>
        <dbReference type="ChEBI" id="CHEBI:60240"/>
        <label>1</label>
    </ligand>
</feature>
<dbReference type="EMBL" id="NEVH01024944">
    <property type="protein sequence ID" value="PNF16626.1"/>
    <property type="molecule type" value="Genomic_DNA"/>
</dbReference>
<proteinExistence type="inferred from homology"/>
<dbReference type="PIRSF" id="PIRSF037490">
    <property type="entry name" value="UCP037490_NIF3_euk"/>
    <property type="match status" value="1"/>
</dbReference>
<dbReference type="Gene3D" id="3.40.1390.30">
    <property type="entry name" value="NIF3 (NGG1p interacting factor 3)-like"/>
    <property type="match status" value="2"/>
</dbReference>
<name>A0A2J7PJW8_9NEOP</name>
<feature type="binding site" evidence="3">
    <location>
        <position position="394"/>
    </location>
    <ligand>
        <name>a divalent metal cation</name>
        <dbReference type="ChEBI" id="CHEBI:60240"/>
        <label>1</label>
    </ligand>
</feature>
<evidence type="ECO:0000256" key="2">
    <source>
        <dbReference type="ARBA" id="ARBA00019069"/>
    </source>
</evidence>
<dbReference type="InterPro" id="IPR002678">
    <property type="entry name" value="DUF34/NIF3"/>
</dbReference>
<feature type="binding site" evidence="3">
    <location>
        <position position="398"/>
    </location>
    <ligand>
        <name>a divalent metal cation</name>
        <dbReference type="ChEBI" id="CHEBI:60240"/>
        <label>1</label>
    </ligand>
</feature>
<evidence type="ECO:0000313" key="4">
    <source>
        <dbReference type="EMBL" id="PNF16626.1"/>
    </source>
</evidence>
<dbReference type="GO" id="GO:0046872">
    <property type="term" value="F:metal ion binding"/>
    <property type="evidence" value="ECO:0007669"/>
    <property type="project" value="UniProtKB-KW"/>
</dbReference>
<dbReference type="EMBL" id="NEVH01024944">
    <property type="protein sequence ID" value="PNF16627.1"/>
    <property type="molecule type" value="Genomic_DNA"/>
</dbReference>
<protein>
    <recommendedName>
        <fullName evidence="2">NIF3-like protein 1</fullName>
    </recommendedName>
</protein>
<dbReference type="NCBIfam" id="TIGR00486">
    <property type="entry name" value="YbgI_SA1388"/>
    <property type="match status" value="1"/>
</dbReference>
<dbReference type="FunFam" id="3.40.1390.30:FF:000001">
    <property type="entry name" value="GTP cyclohydrolase 1 type 2"/>
    <property type="match status" value="1"/>
</dbReference>
<sequence>MLSSVLFGNKFLQKYSLPLRHVINSWYKNNICPYSCSSIHSTKSPNQQSKHCWKLYDFCVTREYAVMANTENSGLLLNDLIAKLDSFAPKSLAESWDNVGLLVQPMTEKNVKRILLTNDLTEDVMEEAVKLCADLIISYHPPIFAPLKSVTGRTWKERIIGTCLENRIAVYSPHTSFDAVSGGVNDWLARAFETESLKPLIQSCSTDSGSKLYQVEITGPINKSSASESLMDRIREQVEKNTRGTQEELVGDISVSCGELKLTVSCSKSSVPLLSEIFHSNVHKTDKLHFRVSKFEGGPLNGVGMGRLCCLKVPLQLMKVVELVKEHLNLKNVRLALARHKHMGSLISTIAVCAGSGSSVLKDVKADLYLTGEMQHHDVLDAVHKGTHVILCDHSNTERGYLKIFADKLATELCGGNVEVVLSQADRDPLQII</sequence>
<dbReference type="EMBL" id="NEVH01024944">
    <property type="protein sequence ID" value="PNF16621.1"/>
    <property type="molecule type" value="Genomic_DNA"/>
</dbReference>
<dbReference type="AlphaFoldDB" id="A0A2J7PJW8"/>
<evidence type="ECO:0000256" key="1">
    <source>
        <dbReference type="ARBA" id="ARBA00006964"/>
    </source>
</evidence>
<dbReference type="InterPro" id="IPR017222">
    <property type="entry name" value="DUF34/NIF3_animal"/>
</dbReference>
<comment type="similarity">
    <text evidence="1">Belongs to the GTP cyclohydrolase I type 2/NIF3 family.</text>
</comment>
<accession>A0A2J7PJW8</accession>
<dbReference type="FunCoup" id="A0A2J7PJW8">
    <property type="interactions" value="1878"/>
</dbReference>
<dbReference type="GO" id="GO:0005739">
    <property type="term" value="C:mitochondrion"/>
    <property type="evidence" value="ECO:0007669"/>
    <property type="project" value="TreeGrafter"/>
</dbReference>
<reference evidence="4 5" key="1">
    <citation type="submission" date="2017-12" db="EMBL/GenBank/DDBJ databases">
        <title>Hemimetabolous genomes reveal molecular basis of termite eusociality.</title>
        <authorList>
            <person name="Harrison M.C."/>
            <person name="Jongepier E."/>
            <person name="Robertson H.M."/>
            <person name="Arning N."/>
            <person name="Bitard-Feildel T."/>
            <person name="Chao H."/>
            <person name="Childers C.P."/>
            <person name="Dinh H."/>
            <person name="Doddapaneni H."/>
            <person name="Dugan S."/>
            <person name="Gowin J."/>
            <person name="Greiner C."/>
            <person name="Han Y."/>
            <person name="Hu H."/>
            <person name="Hughes D.S.T."/>
            <person name="Huylmans A.-K."/>
            <person name="Kemena C."/>
            <person name="Kremer L.P.M."/>
            <person name="Lee S.L."/>
            <person name="Lopez-Ezquerra A."/>
            <person name="Mallet L."/>
            <person name="Monroy-Kuhn J.M."/>
            <person name="Moser A."/>
            <person name="Murali S.C."/>
            <person name="Muzny D.M."/>
            <person name="Otani S."/>
            <person name="Piulachs M.-D."/>
            <person name="Poelchau M."/>
            <person name="Qu J."/>
            <person name="Schaub F."/>
            <person name="Wada-Katsumata A."/>
            <person name="Worley K.C."/>
            <person name="Xie Q."/>
            <person name="Ylla G."/>
            <person name="Poulsen M."/>
            <person name="Gibbs R.A."/>
            <person name="Schal C."/>
            <person name="Richards S."/>
            <person name="Belles X."/>
            <person name="Korb J."/>
            <person name="Bornberg-Bauer E."/>
        </authorList>
    </citation>
    <scope>NUCLEOTIDE SEQUENCE [LARGE SCALE GENOMIC DNA]</scope>
    <source>
        <tissue evidence="4">Whole body</tissue>
    </source>
</reference>
<keyword evidence="5" id="KW-1185">Reference proteome</keyword>
<dbReference type="Pfam" id="PF01784">
    <property type="entry name" value="DUF34_NIF3"/>
    <property type="match status" value="1"/>
</dbReference>
<dbReference type="PANTHER" id="PTHR13799">
    <property type="entry name" value="NGG1 INTERACTING FACTOR 3"/>
    <property type="match status" value="1"/>
</dbReference>
<feature type="binding site" evidence="3">
    <location>
        <position position="140"/>
    </location>
    <ligand>
        <name>a divalent metal cation</name>
        <dbReference type="ChEBI" id="CHEBI:60240"/>
        <label>1</label>
    </ligand>
</feature>
<evidence type="ECO:0000256" key="3">
    <source>
        <dbReference type="PIRSR" id="PIRSR602678-1"/>
    </source>
</evidence>
<comment type="caution">
    <text evidence="4">The sequence shown here is derived from an EMBL/GenBank/DDBJ whole genome shotgun (WGS) entry which is preliminary data.</text>
</comment>
<gene>
    <name evidence="4" type="primary">Nif3l1_3</name>
    <name evidence="4" type="ORF">B7P43_G06447</name>
</gene>
<dbReference type="InterPro" id="IPR036069">
    <property type="entry name" value="DUF34/NIF3_sf"/>
</dbReference>